<organism evidence="6 7">
    <name type="scientific">Polarella glacialis</name>
    <name type="common">Dinoflagellate</name>
    <dbReference type="NCBI Taxonomy" id="89957"/>
    <lineage>
        <taxon>Eukaryota</taxon>
        <taxon>Sar</taxon>
        <taxon>Alveolata</taxon>
        <taxon>Dinophyceae</taxon>
        <taxon>Suessiales</taxon>
        <taxon>Suessiaceae</taxon>
        <taxon>Polarella</taxon>
    </lineage>
</organism>
<dbReference type="InterPro" id="IPR020103">
    <property type="entry name" value="PsdUridine_synth_cat_dom_sf"/>
</dbReference>
<name>A0A813LL28_POLGL</name>
<dbReference type="Pfam" id="PF00849">
    <property type="entry name" value="PseudoU_synth_2"/>
    <property type="match status" value="1"/>
</dbReference>
<dbReference type="OMA" id="PEVNNIY"/>
<dbReference type="PROSITE" id="PS01149">
    <property type="entry name" value="PSI_RSU"/>
    <property type="match status" value="1"/>
</dbReference>
<evidence type="ECO:0000259" key="3">
    <source>
        <dbReference type="Pfam" id="PF00849"/>
    </source>
</evidence>
<dbReference type="GO" id="GO:0001522">
    <property type="term" value="P:pseudouridine synthesis"/>
    <property type="evidence" value="ECO:0007669"/>
    <property type="project" value="InterPro"/>
</dbReference>
<dbReference type="GO" id="GO:0006364">
    <property type="term" value="P:rRNA processing"/>
    <property type="evidence" value="ECO:0007669"/>
    <property type="project" value="UniProtKB-ARBA"/>
</dbReference>
<dbReference type="InterPro" id="IPR006145">
    <property type="entry name" value="PsdUridine_synth_RsuA/RluA"/>
</dbReference>
<dbReference type="AlphaFoldDB" id="A0A813LL28"/>
<sequence>MHWAARQLAEGRVFVDGLRCGSGLAGLVGSEQVVSVRPDSGPELELPVVKEFYLKFFKPRGVITSHSMEKLSARPVISACYPTGAPQSLHFAGRLDRDSEGLVLLTTDGLLSYFATTPGAHLDKEYMVVTSCQRDGRPPSEDSLQMLRDGVELYDGLARAQEAEVVDFDGRFARLRIVVSEGRFRMVRRMLRSVGYCVMQLLRTKASGVQGVQLPSMQEAVKDHSLHKRAGFTIQAAPALLAKDTSCLQPGEFAPLSPPEVNNIYNKGLRMWEAAGKKDDF</sequence>
<evidence type="ECO:0000256" key="2">
    <source>
        <dbReference type="ARBA" id="ARBA00023235"/>
    </source>
</evidence>
<protein>
    <recommendedName>
        <fullName evidence="3">Pseudouridine synthase RsuA/RluA-like domain-containing protein</fullName>
    </recommendedName>
</protein>
<evidence type="ECO:0000313" key="5">
    <source>
        <dbReference type="EMBL" id="CAE8696674.1"/>
    </source>
</evidence>
<dbReference type="GO" id="GO:0003723">
    <property type="term" value="F:RNA binding"/>
    <property type="evidence" value="ECO:0007669"/>
    <property type="project" value="InterPro"/>
</dbReference>
<dbReference type="InterPro" id="IPR050343">
    <property type="entry name" value="RsuA_PseudoU_synthase"/>
</dbReference>
<comment type="caution">
    <text evidence="6">The sequence shown here is derived from an EMBL/GenBank/DDBJ whole genome shotgun (WGS) entry which is preliminary data.</text>
</comment>
<dbReference type="InterPro" id="IPR018496">
    <property type="entry name" value="PsdUridine_synth_RsuA/RluB_CS"/>
</dbReference>
<feature type="domain" description="Pseudouridine synthase RsuA/RluA-like" evidence="3">
    <location>
        <begin position="57"/>
        <end position="192"/>
    </location>
</feature>
<dbReference type="InterPro" id="IPR042092">
    <property type="entry name" value="PsdUridine_s_RsuA/RluB/E/F_cat"/>
</dbReference>
<proteinExistence type="inferred from homology"/>
<comment type="similarity">
    <text evidence="1">Belongs to the pseudouridine synthase RsuA family.</text>
</comment>
<evidence type="ECO:0000313" key="7">
    <source>
        <dbReference type="Proteomes" id="UP000626109"/>
    </source>
</evidence>
<dbReference type="PANTHER" id="PTHR47683:SF2">
    <property type="entry name" value="RNA-BINDING S4 DOMAIN-CONTAINING PROTEIN"/>
    <property type="match status" value="1"/>
</dbReference>
<dbReference type="EMBL" id="CAJNNW010028552">
    <property type="protein sequence ID" value="CAE8696674.1"/>
    <property type="molecule type" value="Genomic_DNA"/>
</dbReference>
<gene>
    <name evidence="4" type="ORF">PGLA1383_LOCUS20134</name>
    <name evidence="5" type="ORF">PGLA2088_LOCUS29929</name>
    <name evidence="6" type="ORF">PGLA2088_LOCUS47075</name>
</gene>
<dbReference type="Gene3D" id="3.30.70.580">
    <property type="entry name" value="Pseudouridine synthase I, catalytic domain, N-terminal subdomain"/>
    <property type="match status" value="1"/>
</dbReference>
<dbReference type="EMBL" id="CAJNNV010013615">
    <property type="protein sequence ID" value="CAE8601866.1"/>
    <property type="molecule type" value="Genomic_DNA"/>
</dbReference>
<evidence type="ECO:0000313" key="6">
    <source>
        <dbReference type="EMBL" id="CAE8733961.1"/>
    </source>
</evidence>
<dbReference type="EMBL" id="CAJNNW010036399">
    <property type="protein sequence ID" value="CAE8733961.1"/>
    <property type="molecule type" value="Genomic_DNA"/>
</dbReference>
<dbReference type="Proteomes" id="UP000654075">
    <property type="component" value="Unassembled WGS sequence"/>
</dbReference>
<dbReference type="GO" id="GO:0009982">
    <property type="term" value="F:pseudouridine synthase activity"/>
    <property type="evidence" value="ECO:0007669"/>
    <property type="project" value="InterPro"/>
</dbReference>
<keyword evidence="8" id="KW-1185">Reference proteome</keyword>
<evidence type="ECO:0000313" key="8">
    <source>
        <dbReference type="Proteomes" id="UP000654075"/>
    </source>
</evidence>
<dbReference type="PANTHER" id="PTHR47683">
    <property type="entry name" value="PSEUDOURIDINE SYNTHASE FAMILY PROTEIN-RELATED"/>
    <property type="match status" value="1"/>
</dbReference>
<evidence type="ECO:0000256" key="1">
    <source>
        <dbReference type="ARBA" id="ARBA00008348"/>
    </source>
</evidence>
<dbReference type="Gene3D" id="3.30.70.1560">
    <property type="entry name" value="Alpha-L RNA-binding motif"/>
    <property type="match status" value="1"/>
</dbReference>
<dbReference type="OrthoDB" id="441612at2759"/>
<keyword evidence="2" id="KW-0413">Isomerase</keyword>
<evidence type="ECO:0000313" key="4">
    <source>
        <dbReference type="EMBL" id="CAE8601866.1"/>
    </source>
</evidence>
<reference evidence="6" key="1">
    <citation type="submission" date="2021-02" db="EMBL/GenBank/DDBJ databases">
        <authorList>
            <person name="Dougan E. K."/>
            <person name="Rhodes N."/>
            <person name="Thang M."/>
            <person name="Chan C."/>
        </authorList>
    </citation>
    <scope>NUCLEOTIDE SEQUENCE</scope>
</reference>
<accession>A0A813LL28</accession>
<dbReference type="InterPro" id="IPR020094">
    <property type="entry name" value="TruA/RsuA/RluB/E/F_N"/>
</dbReference>
<dbReference type="SUPFAM" id="SSF55120">
    <property type="entry name" value="Pseudouridine synthase"/>
    <property type="match status" value="1"/>
</dbReference>
<dbReference type="Proteomes" id="UP000626109">
    <property type="component" value="Unassembled WGS sequence"/>
</dbReference>